<keyword evidence="8" id="KW-1185">Reference proteome</keyword>
<evidence type="ECO:0000256" key="3">
    <source>
        <dbReference type="ARBA" id="ARBA00022692"/>
    </source>
</evidence>
<reference evidence="7 8" key="1">
    <citation type="submission" date="2019-02" db="EMBL/GenBank/DDBJ databases">
        <title>Deep-cultivation of Planctomycetes and their phenomic and genomic characterization uncovers novel biology.</title>
        <authorList>
            <person name="Wiegand S."/>
            <person name="Jogler M."/>
            <person name="Boedeker C."/>
            <person name="Pinto D."/>
            <person name="Vollmers J."/>
            <person name="Rivas-Marin E."/>
            <person name="Kohn T."/>
            <person name="Peeters S.H."/>
            <person name="Heuer A."/>
            <person name="Rast P."/>
            <person name="Oberbeckmann S."/>
            <person name="Bunk B."/>
            <person name="Jeske O."/>
            <person name="Meyerdierks A."/>
            <person name="Storesund J.E."/>
            <person name="Kallscheuer N."/>
            <person name="Luecker S."/>
            <person name="Lage O.M."/>
            <person name="Pohl T."/>
            <person name="Merkel B.J."/>
            <person name="Hornburger P."/>
            <person name="Mueller R.-W."/>
            <person name="Bruemmer F."/>
            <person name="Labrenz M."/>
            <person name="Spormann A.M."/>
            <person name="Op Den Camp H."/>
            <person name="Overmann J."/>
            <person name="Amann R."/>
            <person name="Jetten M.S.M."/>
            <person name="Mascher T."/>
            <person name="Medema M.H."/>
            <person name="Devos D.P."/>
            <person name="Kaster A.-K."/>
            <person name="Ovreas L."/>
            <person name="Rohde M."/>
            <person name="Galperin M.Y."/>
            <person name="Jogler C."/>
        </authorList>
    </citation>
    <scope>NUCLEOTIDE SEQUENCE [LARGE SCALE GENOMIC DNA]</scope>
    <source>
        <strain evidence="7 8">Poly59</strain>
    </source>
</reference>
<comment type="subcellular location">
    <subcellularLocation>
        <location evidence="1">Cell membrane</location>
    </subcellularLocation>
</comment>
<accession>A0A5C6EJM0</accession>
<comment type="caution">
    <text evidence="7">The sequence shown here is derived from an EMBL/GenBank/DDBJ whole genome shotgun (WGS) entry which is preliminary data.</text>
</comment>
<dbReference type="InterPro" id="IPR005899">
    <property type="entry name" value="Na_pump_deCOase"/>
</dbReference>
<dbReference type="AlphaFoldDB" id="A0A5C6EJM0"/>
<dbReference type="RefSeq" id="WP_146536284.1">
    <property type="nucleotide sequence ID" value="NZ_SJPX01000005.1"/>
</dbReference>
<name>A0A5C6EJM0_9BACT</name>
<dbReference type="GO" id="GO:0015081">
    <property type="term" value="F:sodium ion transmembrane transporter activity"/>
    <property type="evidence" value="ECO:0007669"/>
    <property type="project" value="InterPro"/>
</dbReference>
<dbReference type="OrthoDB" id="289282at2"/>
<evidence type="ECO:0000256" key="6">
    <source>
        <dbReference type="SAM" id="Phobius"/>
    </source>
</evidence>
<keyword evidence="3 6" id="KW-0812">Transmembrane</keyword>
<dbReference type="GO" id="GO:0036376">
    <property type="term" value="P:sodium ion export across plasma membrane"/>
    <property type="evidence" value="ECO:0007669"/>
    <property type="project" value="InterPro"/>
</dbReference>
<evidence type="ECO:0000256" key="1">
    <source>
        <dbReference type="ARBA" id="ARBA00004236"/>
    </source>
</evidence>
<sequence length="99" mass="10974">MPNFVLVAESVYDQGFAIAVAGLAIVFFALFVLTLFISAMPWLTSILDRYFPAHDHSRSPSVHPESQVPDDGPVLAAIGFVLHHEYEKNIRESKNKTSS</sequence>
<gene>
    <name evidence="7" type="ORF">Poly59_46730</name>
</gene>
<evidence type="ECO:0000313" key="7">
    <source>
        <dbReference type="EMBL" id="TWU47831.1"/>
    </source>
</evidence>
<evidence type="ECO:0000256" key="2">
    <source>
        <dbReference type="ARBA" id="ARBA00022475"/>
    </source>
</evidence>
<evidence type="ECO:0000256" key="5">
    <source>
        <dbReference type="ARBA" id="ARBA00023136"/>
    </source>
</evidence>
<dbReference type="Pfam" id="PF04277">
    <property type="entry name" value="OAD_gamma"/>
    <property type="match status" value="1"/>
</dbReference>
<protein>
    <submittedName>
        <fullName evidence="7">Oxaloacetate decarboxylase, gamma chain</fullName>
    </submittedName>
</protein>
<keyword evidence="2" id="KW-1003">Cell membrane</keyword>
<keyword evidence="5 6" id="KW-0472">Membrane</keyword>
<dbReference type="EMBL" id="SJPX01000005">
    <property type="protein sequence ID" value="TWU47831.1"/>
    <property type="molecule type" value="Genomic_DNA"/>
</dbReference>
<keyword evidence="4 6" id="KW-1133">Transmembrane helix</keyword>
<dbReference type="GO" id="GO:0005886">
    <property type="term" value="C:plasma membrane"/>
    <property type="evidence" value="ECO:0007669"/>
    <property type="project" value="UniProtKB-SubCell"/>
</dbReference>
<organism evidence="7 8">
    <name type="scientific">Rubripirellula reticaptiva</name>
    <dbReference type="NCBI Taxonomy" id="2528013"/>
    <lineage>
        <taxon>Bacteria</taxon>
        <taxon>Pseudomonadati</taxon>
        <taxon>Planctomycetota</taxon>
        <taxon>Planctomycetia</taxon>
        <taxon>Pirellulales</taxon>
        <taxon>Pirellulaceae</taxon>
        <taxon>Rubripirellula</taxon>
    </lineage>
</organism>
<feature type="transmembrane region" description="Helical" evidence="6">
    <location>
        <begin position="16"/>
        <end position="39"/>
    </location>
</feature>
<evidence type="ECO:0000256" key="4">
    <source>
        <dbReference type="ARBA" id="ARBA00022989"/>
    </source>
</evidence>
<evidence type="ECO:0000313" key="8">
    <source>
        <dbReference type="Proteomes" id="UP000317977"/>
    </source>
</evidence>
<proteinExistence type="predicted"/>
<dbReference type="Proteomes" id="UP000317977">
    <property type="component" value="Unassembled WGS sequence"/>
</dbReference>